<reference evidence="2 3" key="1">
    <citation type="submission" date="2016-06" db="EMBL/GenBank/DDBJ databases">
        <title>Genome sequence of Oerskovia enterophila DSM 43852.</title>
        <authorList>
            <person name="Poehlein A."/>
            <person name="Jag V."/>
            <person name="Bengelsdorf F.R."/>
            <person name="Daniel R."/>
            <person name="Duerre P."/>
        </authorList>
    </citation>
    <scope>NUCLEOTIDE SEQUENCE [LARGE SCALE GENOMIC DNA]</scope>
    <source>
        <strain evidence="2 3">DSM 43852</strain>
    </source>
</reference>
<keyword evidence="3" id="KW-1185">Reference proteome</keyword>
<dbReference type="EMBL" id="MAQA01000026">
    <property type="protein sequence ID" value="OCI30901.1"/>
    <property type="molecule type" value="Genomic_DNA"/>
</dbReference>
<evidence type="ECO:0000259" key="1">
    <source>
        <dbReference type="PROSITE" id="PS50093"/>
    </source>
</evidence>
<dbReference type="Proteomes" id="UP000093412">
    <property type="component" value="Unassembled WGS sequence"/>
</dbReference>
<protein>
    <recommendedName>
        <fullName evidence="1">PKD domain-containing protein</fullName>
    </recommendedName>
</protein>
<feature type="domain" description="PKD" evidence="1">
    <location>
        <begin position="201"/>
        <end position="247"/>
    </location>
</feature>
<accession>A0ABX2Y366</accession>
<gene>
    <name evidence="2" type="ORF">OERS_23550</name>
</gene>
<dbReference type="PROSITE" id="PS50093">
    <property type="entry name" value="PKD"/>
    <property type="match status" value="1"/>
</dbReference>
<name>A0ABX2Y366_9CELL</name>
<comment type="caution">
    <text evidence="2">The sequence shown here is derived from an EMBL/GenBank/DDBJ whole genome shotgun (WGS) entry which is preliminary data.</text>
</comment>
<evidence type="ECO:0000313" key="2">
    <source>
        <dbReference type="EMBL" id="OCI30901.1"/>
    </source>
</evidence>
<sequence length="291" mass="30847">MKTAVFALTIGVTSLAFGTALPAGKDIFGNAEGNVVDVVATDVSADGSAHRPKNSDGTPASSEYRRMPAALCHNADLTTTKGQIGSCADGEVEGEFQVSCPEGEIALEPVFVQTWTNNPDGTISGLTGWTLLNDGDCLTAVDLAPLAEVEFQRLTIAPSPLTVQPPDGWTLVNIETITYTTPTPQTFATTLLGIPVTIEATPATYTWDYDDGTTPTHTTDPGAPYPHQSVFHTYRDEGTAIISLDTTWEGRFQITGTSSWTPITGTAHTTATAPPLTIYEARSRLVTDPLD</sequence>
<organism evidence="2 3">
    <name type="scientific">Oerskovia enterophila</name>
    <dbReference type="NCBI Taxonomy" id="43678"/>
    <lineage>
        <taxon>Bacteria</taxon>
        <taxon>Bacillati</taxon>
        <taxon>Actinomycetota</taxon>
        <taxon>Actinomycetes</taxon>
        <taxon>Micrococcales</taxon>
        <taxon>Cellulomonadaceae</taxon>
        <taxon>Oerskovia</taxon>
    </lineage>
</organism>
<evidence type="ECO:0000313" key="3">
    <source>
        <dbReference type="Proteomes" id="UP000093412"/>
    </source>
</evidence>
<proteinExistence type="predicted"/>
<dbReference type="InterPro" id="IPR000601">
    <property type="entry name" value="PKD_dom"/>
</dbReference>